<comment type="caution">
    <text evidence="1">The sequence shown here is derived from an EMBL/GenBank/DDBJ whole genome shotgun (WGS) entry which is preliminary data.</text>
</comment>
<reference evidence="1" key="1">
    <citation type="journal article" date="2020" name="New Phytol.">
        <title>Comparative genomics reveals dynamic genome evolution in host specialist ectomycorrhizal fungi.</title>
        <authorList>
            <person name="Lofgren L.A."/>
            <person name="Nguyen N.H."/>
            <person name="Vilgalys R."/>
            <person name="Ruytinx J."/>
            <person name="Liao H.L."/>
            <person name="Branco S."/>
            <person name="Kuo A."/>
            <person name="LaButti K."/>
            <person name="Lipzen A."/>
            <person name="Andreopoulos W."/>
            <person name="Pangilinan J."/>
            <person name="Riley R."/>
            <person name="Hundley H."/>
            <person name="Na H."/>
            <person name="Barry K."/>
            <person name="Grigoriev I.V."/>
            <person name="Stajich J.E."/>
            <person name="Kennedy P.G."/>
        </authorList>
    </citation>
    <scope>NUCLEOTIDE SEQUENCE</scope>
    <source>
        <strain evidence="1">DOB743</strain>
    </source>
</reference>
<evidence type="ECO:0000313" key="2">
    <source>
        <dbReference type="Proteomes" id="UP000714275"/>
    </source>
</evidence>
<dbReference type="Proteomes" id="UP000714275">
    <property type="component" value="Unassembled WGS sequence"/>
</dbReference>
<sequence>MIRSVIVLVLGAVKIDINGSRMRPSNFVIDTPNCLQPPSLTNALCETILWRKHYSEVVYLQFSGTRYSSSIAEALRGTLTQTFSCRISSPTIFLGFEIPRTPFGVELCPGKNIPRSSRGCYLTPSWLRQNAAINLSFLCPGNLLTLASTIAEEHPNFEKDRRVQQNDATTYNKYCGAASLRVSSDRVAAGFTNAATGVVPVIPRWSIIQIAVQTSMHFSNSPCLRNDSSTALNTAPDGVFSILRRRAKKVEVCTAASACGRRHYNELELERDEALAVSQHLVDIAIMKSLSEMIIEILVPLYKYTT</sequence>
<organism evidence="1 2">
    <name type="scientific">Suillus placidus</name>
    <dbReference type="NCBI Taxonomy" id="48579"/>
    <lineage>
        <taxon>Eukaryota</taxon>
        <taxon>Fungi</taxon>
        <taxon>Dikarya</taxon>
        <taxon>Basidiomycota</taxon>
        <taxon>Agaricomycotina</taxon>
        <taxon>Agaricomycetes</taxon>
        <taxon>Agaricomycetidae</taxon>
        <taxon>Boletales</taxon>
        <taxon>Suillineae</taxon>
        <taxon>Suillaceae</taxon>
        <taxon>Suillus</taxon>
    </lineage>
</organism>
<name>A0A9P7D569_9AGAM</name>
<dbReference type="AlphaFoldDB" id="A0A9P7D569"/>
<gene>
    <name evidence="1" type="ORF">EV702DRAFT_1043961</name>
</gene>
<accession>A0A9P7D569</accession>
<evidence type="ECO:0000313" key="1">
    <source>
        <dbReference type="EMBL" id="KAG1778981.1"/>
    </source>
</evidence>
<keyword evidence="2" id="KW-1185">Reference proteome</keyword>
<protein>
    <submittedName>
        <fullName evidence="1">Uncharacterized protein</fullName>
    </submittedName>
</protein>
<proteinExistence type="predicted"/>
<dbReference type="EMBL" id="JABBWD010000013">
    <property type="protein sequence ID" value="KAG1778981.1"/>
    <property type="molecule type" value="Genomic_DNA"/>
</dbReference>